<name>A0AAW2VJV8_9LAMI</name>
<sequence>MTQRKWLDLIKDYDLTINYHPGKEDRVVDALSRKTSQTLVIMTRQLEALELEVVQLTAVILMAHTPIDERIKTPKDSDTELEIIMEKVKRG</sequence>
<dbReference type="EMBL" id="JACGWN010000010">
    <property type="protein sequence ID" value="KAL0428021.1"/>
    <property type="molecule type" value="Genomic_DNA"/>
</dbReference>
<organism evidence="1">
    <name type="scientific">Sesamum latifolium</name>
    <dbReference type="NCBI Taxonomy" id="2727402"/>
    <lineage>
        <taxon>Eukaryota</taxon>
        <taxon>Viridiplantae</taxon>
        <taxon>Streptophyta</taxon>
        <taxon>Embryophyta</taxon>
        <taxon>Tracheophyta</taxon>
        <taxon>Spermatophyta</taxon>
        <taxon>Magnoliopsida</taxon>
        <taxon>eudicotyledons</taxon>
        <taxon>Gunneridae</taxon>
        <taxon>Pentapetalae</taxon>
        <taxon>asterids</taxon>
        <taxon>lamiids</taxon>
        <taxon>Lamiales</taxon>
        <taxon>Pedaliaceae</taxon>
        <taxon>Sesamum</taxon>
    </lineage>
</organism>
<proteinExistence type="predicted"/>
<comment type="caution">
    <text evidence="1">The sequence shown here is derived from an EMBL/GenBank/DDBJ whole genome shotgun (WGS) entry which is preliminary data.</text>
</comment>
<protein>
    <submittedName>
        <fullName evidence="1">Uncharacterized protein</fullName>
    </submittedName>
</protein>
<reference evidence="1" key="1">
    <citation type="submission" date="2020-06" db="EMBL/GenBank/DDBJ databases">
        <authorList>
            <person name="Li T."/>
            <person name="Hu X."/>
            <person name="Zhang T."/>
            <person name="Song X."/>
            <person name="Zhang H."/>
            <person name="Dai N."/>
            <person name="Sheng W."/>
            <person name="Hou X."/>
            <person name="Wei L."/>
        </authorList>
    </citation>
    <scope>NUCLEOTIDE SEQUENCE</scope>
    <source>
        <strain evidence="1">KEN1</strain>
        <tissue evidence="1">Leaf</tissue>
    </source>
</reference>
<dbReference type="AlphaFoldDB" id="A0AAW2VJV8"/>
<reference evidence="1" key="2">
    <citation type="journal article" date="2024" name="Plant">
        <title>Genomic evolution and insights into agronomic trait innovations of Sesamum species.</title>
        <authorList>
            <person name="Miao H."/>
            <person name="Wang L."/>
            <person name="Qu L."/>
            <person name="Liu H."/>
            <person name="Sun Y."/>
            <person name="Le M."/>
            <person name="Wang Q."/>
            <person name="Wei S."/>
            <person name="Zheng Y."/>
            <person name="Lin W."/>
            <person name="Duan Y."/>
            <person name="Cao H."/>
            <person name="Xiong S."/>
            <person name="Wang X."/>
            <person name="Wei L."/>
            <person name="Li C."/>
            <person name="Ma Q."/>
            <person name="Ju M."/>
            <person name="Zhao R."/>
            <person name="Li G."/>
            <person name="Mu C."/>
            <person name="Tian Q."/>
            <person name="Mei H."/>
            <person name="Zhang T."/>
            <person name="Gao T."/>
            <person name="Zhang H."/>
        </authorList>
    </citation>
    <scope>NUCLEOTIDE SEQUENCE</scope>
    <source>
        <strain evidence="1">KEN1</strain>
    </source>
</reference>
<accession>A0AAW2VJV8</accession>
<gene>
    <name evidence="1" type="ORF">Slati_2976900</name>
</gene>
<evidence type="ECO:0000313" key="1">
    <source>
        <dbReference type="EMBL" id="KAL0428021.1"/>
    </source>
</evidence>